<dbReference type="Pfam" id="PF12704">
    <property type="entry name" value="MacB_PCD"/>
    <property type="match status" value="1"/>
</dbReference>
<comment type="caution">
    <text evidence="10">The sequence shown here is derived from an EMBL/GenBank/DDBJ whole genome shotgun (WGS) entry which is preliminary data.</text>
</comment>
<feature type="domain" description="ABC3 transporter permease C-terminal" evidence="8">
    <location>
        <begin position="253"/>
        <end position="364"/>
    </location>
</feature>
<evidence type="ECO:0000256" key="2">
    <source>
        <dbReference type="ARBA" id="ARBA00022475"/>
    </source>
</evidence>
<reference evidence="10" key="2">
    <citation type="submission" date="2021-08" db="EMBL/GenBank/DDBJ databases">
        <authorList>
            <person name="Dalcin Martins P."/>
        </authorList>
    </citation>
    <scope>NUCLEOTIDE SEQUENCE</scope>
    <source>
        <strain evidence="10">MAG_39</strain>
    </source>
</reference>
<dbReference type="PANTHER" id="PTHR30572:SF4">
    <property type="entry name" value="ABC TRANSPORTER PERMEASE YTRF"/>
    <property type="match status" value="1"/>
</dbReference>
<feature type="transmembrane region" description="Helical" evidence="7">
    <location>
        <begin position="294"/>
        <end position="321"/>
    </location>
</feature>
<dbReference type="EMBL" id="JAIOIV010000004">
    <property type="protein sequence ID" value="MBZ0154637.1"/>
    <property type="molecule type" value="Genomic_DNA"/>
</dbReference>
<dbReference type="GO" id="GO:0005886">
    <property type="term" value="C:plasma membrane"/>
    <property type="evidence" value="ECO:0007669"/>
    <property type="project" value="UniProtKB-SubCell"/>
</dbReference>
<dbReference type="InterPro" id="IPR025857">
    <property type="entry name" value="MacB_PCD"/>
</dbReference>
<keyword evidence="4 7" id="KW-1133">Transmembrane helix</keyword>
<evidence type="ECO:0000259" key="8">
    <source>
        <dbReference type="Pfam" id="PF02687"/>
    </source>
</evidence>
<dbReference type="PANTHER" id="PTHR30572">
    <property type="entry name" value="MEMBRANE COMPONENT OF TRANSPORTER-RELATED"/>
    <property type="match status" value="1"/>
</dbReference>
<protein>
    <submittedName>
        <fullName evidence="10">ABC transporter permease</fullName>
    </submittedName>
</protein>
<dbReference type="Pfam" id="PF02687">
    <property type="entry name" value="FtsX"/>
    <property type="match status" value="1"/>
</dbReference>
<evidence type="ECO:0000256" key="5">
    <source>
        <dbReference type="ARBA" id="ARBA00023136"/>
    </source>
</evidence>
<evidence type="ECO:0000256" key="1">
    <source>
        <dbReference type="ARBA" id="ARBA00004651"/>
    </source>
</evidence>
<dbReference type="InterPro" id="IPR050250">
    <property type="entry name" value="Macrolide_Exporter_MacB"/>
</dbReference>
<evidence type="ECO:0000313" key="11">
    <source>
        <dbReference type="Proteomes" id="UP000705867"/>
    </source>
</evidence>
<feature type="transmembrane region" description="Helical" evidence="7">
    <location>
        <begin position="250"/>
        <end position="274"/>
    </location>
</feature>
<reference evidence="10" key="1">
    <citation type="journal article" date="2021" name="bioRxiv">
        <title>Unraveling nitrogen, sulfur and carbon metabolic pathways and microbial community transcriptional responses to substrate deprivation and toxicity stresses in a bioreactor mimicking anoxic brackish coastal sediment conditions.</title>
        <authorList>
            <person name="Martins P.D."/>
            <person name="Echeveste M.J."/>
            <person name="Arshad A."/>
            <person name="Kurth J."/>
            <person name="Ouboter H."/>
            <person name="Jetten M.S.M."/>
            <person name="Welte C.U."/>
        </authorList>
    </citation>
    <scope>NUCLEOTIDE SEQUENCE</scope>
    <source>
        <strain evidence="10">MAG_39</strain>
    </source>
</reference>
<keyword evidence="5 7" id="KW-0472">Membrane</keyword>
<keyword evidence="2" id="KW-1003">Cell membrane</keyword>
<evidence type="ECO:0000256" key="6">
    <source>
        <dbReference type="ARBA" id="ARBA00038076"/>
    </source>
</evidence>
<comment type="similarity">
    <text evidence="6">Belongs to the ABC-4 integral membrane protein family.</text>
</comment>
<dbReference type="AlphaFoldDB" id="A0A953M0L8"/>
<feature type="domain" description="MacB-like periplasmic core" evidence="9">
    <location>
        <begin position="18"/>
        <end position="222"/>
    </location>
</feature>
<evidence type="ECO:0000256" key="4">
    <source>
        <dbReference type="ARBA" id="ARBA00022989"/>
    </source>
</evidence>
<evidence type="ECO:0000313" key="10">
    <source>
        <dbReference type="EMBL" id="MBZ0154637.1"/>
    </source>
</evidence>
<sequence length="374" mass="40213">MFLLILFKSLKVRRNRVAITFFSITIGAAIITALSSVYFDISTKMSRELRTYGANFFIGPAASSGSRTVDAHVIEEAVGMVSPGRLIGASPYLYGVVRLDLGNAVMAGVDFSGLRRLSPYWQIEGKWIVDFDEDSCMVGKTLAKNMELKVGDSVTVIRNETGFQKTLTVKGIAETGQAEDDRIFVTLSLAGRITGLEGKVNHALLSIVTEDMDVDGLAARMESRFPGIDAKPIRKVSYSDGRILEKIKGLMALVAFMILTVTTLCVMTTLIAVVSERTREIGLMKAIGADDRDIVLQFLSETLIVGMAGVAAGLVAGFILAQLLGQAVFGSSISFRLAVLPVTVLPSVFAALLAAAIPVRMAVRVVPAQVLKEE</sequence>
<feature type="transmembrane region" description="Helical" evidence="7">
    <location>
        <begin position="333"/>
        <end position="357"/>
    </location>
</feature>
<keyword evidence="3 7" id="KW-0812">Transmembrane</keyword>
<proteinExistence type="inferred from homology"/>
<name>A0A953M0L8_9BACT</name>
<organism evidence="10 11">
    <name type="scientific">Candidatus Nitrobium versatile</name>
    <dbReference type="NCBI Taxonomy" id="2884831"/>
    <lineage>
        <taxon>Bacteria</taxon>
        <taxon>Pseudomonadati</taxon>
        <taxon>Nitrospirota</taxon>
        <taxon>Nitrospiria</taxon>
        <taxon>Nitrospirales</taxon>
        <taxon>Nitrospiraceae</taxon>
        <taxon>Candidatus Nitrobium</taxon>
    </lineage>
</organism>
<comment type="subcellular location">
    <subcellularLocation>
        <location evidence="1">Cell membrane</location>
        <topology evidence="1">Multi-pass membrane protein</topology>
    </subcellularLocation>
</comment>
<dbReference type="GO" id="GO:0022857">
    <property type="term" value="F:transmembrane transporter activity"/>
    <property type="evidence" value="ECO:0007669"/>
    <property type="project" value="TreeGrafter"/>
</dbReference>
<evidence type="ECO:0000259" key="9">
    <source>
        <dbReference type="Pfam" id="PF12704"/>
    </source>
</evidence>
<dbReference type="InterPro" id="IPR003838">
    <property type="entry name" value="ABC3_permease_C"/>
</dbReference>
<accession>A0A953M0L8</accession>
<evidence type="ECO:0000256" key="3">
    <source>
        <dbReference type="ARBA" id="ARBA00022692"/>
    </source>
</evidence>
<feature type="transmembrane region" description="Helical" evidence="7">
    <location>
        <begin position="20"/>
        <end position="41"/>
    </location>
</feature>
<dbReference type="Proteomes" id="UP000705867">
    <property type="component" value="Unassembled WGS sequence"/>
</dbReference>
<evidence type="ECO:0000256" key="7">
    <source>
        <dbReference type="SAM" id="Phobius"/>
    </source>
</evidence>
<gene>
    <name evidence="10" type="ORF">K8I29_00290</name>
</gene>